<keyword evidence="1" id="KW-0812">Transmembrane</keyword>
<reference evidence="2" key="2">
    <citation type="submission" date="2020-06" db="EMBL/GenBank/DDBJ databases">
        <title>Helianthus annuus Genome sequencing and assembly Release 2.</title>
        <authorList>
            <person name="Gouzy J."/>
            <person name="Langlade N."/>
            <person name="Munos S."/>
        </authorList>
    </citation>
    <scope>NUCLEOTIDE SEQUENCE</scope>
    <source>
        <tissue evidence="2">Leaves</tissue>
    </source>
</reference>
<keyword evidence="1" id="KW-0472">Membrane</keyword>
<dbReference type="Gramene" id="mRNA:HanXRQr2_Chr06g0266701">
    <property type="protein sequence ID" value="CDS:HanXRQr2_Chr06g0266701.1"/>
    <property type="gene ID" value="HanXRQr2_Chr06g0266701"/>
</dbReference>
<evidence type="ECO:0000313" key="3">
    <source>
        <dbReference type="Proteomes" id="UP000215914"/>
    </source>
</evidence>
<accession>A0A9K3NKJ4</accession>
<keyword evidence="3" id="KW-1185">Reference proteome</keyword>
<evidence type="ECO:0000313" key="2">
    <source>
        <dbReference type="EMBL" id="KAF5803045.1"/>
    </source>
</evidence>
<evidence type="ECO:0000256" key="1">
    <source>
        <dbReference type="SAM" id="Phobius"/>
    </source>
</evidence>
<proteinExistence type="predicted"/>
<organism evidence="2 3">
    <name type="scientific">Helianthus annuus</name>
    <name type="common">Common sunflower</name>
    <dbReference type="NCBI Taxonomy" id="4232"/>
    <lineage>
        <taxon>Eukaryota</taxon>
        <taxon>Viridiplantae</taxon>
        <taxon>Streptophyta</taxon>
        <taxon>Embryophyta</taxon>
        <taxon>Tracheophyta</taxon>
        <taxon>Spermatophyta</taxon>
        <taxon>Magnoliopsida</taxon>
        <taxon>eudicotyledons</taxon>
        <taxon>Gunneridae</taxon>
        <taxon>Pentapetalae</taxon>
        <taxon>asterids</taxon>
        <taxon>campanulids</taxon>
        <taxon>Asterales</taxon>
        <taxon>Asteraceae</taxon>
        <taxon>Asteroideae</taxon>
        <taxon>Heliantheae alliance</taxon>
        <taxon>Heliantheae</taxon>
        <taxon>Helianthus</taxon>
    </lineage>
</organism>
<reference evidence="2" key="1">
    <citation type="journal article" date="2017" name="Nature">
        <title>The sunflower genome provides insights into oil metabolism, flowering and Asterid evolution.</title>
        <authorList>
            <person name="Badouin H."/>
            <person name="Gouzy J."/>
            <person name="Grassa C.J."/>
            <person name="Murat F."/>
            <person name="Staton S.E."/>
            <person name="Cottret L."/>
            <person name="Lelandais-Briere C."/>
            <person name="Owens G.L."/>
            <person name="Carrere S."/>
            <person name="Mayjonade B."/>
            <person name="Legrand L."/>
            <person name="Gill N."/>
            <person name="Kane N.C."/>
            <person name="Bowers J.E."/>
            <person name="Hubner S."/>
            <person name="Bellec A."/>
            <person name="Berard A."/>
            <person name="Berges H."/>
            <person name="Blanchet N."/>
            <person name="Boniface M.C."/>
            <person name="Brunel D."/>
            <person name="Catrice O."/>
            <person name="Chaidir N."/>
            <person name="Claudel C."/>
            <person name="Donnadieu C."/>
            <person name="Faraut T."/>
            <person name="Fievet G."/>
            <person name="Helmstetter N."/>
            <person name="King M."/>
            <person name="Knapp S.J."/>
            <person name="Lai Z."/>
            <person name="Le Paslier M.C."/>
            <person name="Lippi Y."/>
            <person name="Lorenzon L."/>
            <person name="Mandel J.R."/>
            <person name="Marage G."/>
            <person name="Marchand G."/>
            <person name="Marquand E."/>
            <person name="Bret-Mestries E."/>
            <person name="Morien E."/>
            <person name="Nambeesan S."/>
            <person name="Nguyen T."/>
            <person name="Pegot-Espagnet P."/>
            <person name="Pouilly N."/>
            <person name="Raftis F."/>
            <person name="Sallet E."/>
            <person name="Schiex T."/>
            <person name="Thomas J."/>
            <person name="Vandecasteele C."/>
            <person name="Vares D."/>
            <person name="Vear F."/>
            <person name="Vautrin S."/>
            <person name="Crespi M."/>
            <person name="Mangin B."/>
            <person name="Burke J.M."/>
            <person name="Salse J."/>
            <person name="Munos S."/>
            <person name="Vincourt P."/>
            <person name="Rieseberg L.H."/>
            <person name="Langlade N.B."/>
        </authorList>
    </citation>
    <scope>NUCLEOTIDE SEQUENCE</scope>
    <source>
        <tissue evidence="2">Leaves</tissue>
    </source>
</reference>
<dbReference type="EMBL" id="MNCJ02000321">
    <property type="protein sequence ID" value="KAF5803045.1"/>
    <property type="molecule type" value="Genomic_DNA"/>
</dbReference>
<gene>
    <name evidence="2" type="ORF">HanXRQr2_Chr06g0266701</name>
</gene>
<comment type="caution">
    <text evidence="2">The sequence shown here is derived from an EMBL/GenBank/DDBJ whole genome shotgun (WGS) entry which is preliminary data.</text>
</comment>
<dbReference type="AlphaFoldDB" id="A0A9K3NKJ4"/>
<feature type="transmembrane region" description="Helical" evidence="1">
    <location>
        <begin position="38"/>
        <end position="59"/>
    </location>
</feature>
<protein>
    <submittedName>
        <fullName evidence="2">Uncharacterized protein</fullName>
    </submittedName>
</protein>
<dbReference type="Proteomes" id="UP000215914">
    <property type="component" value="Unassembled WGS sequence"/>
</dbReference>
<name>A0A9K3NKJ4_HELAN</name>
<keyword evidence="1" id="KW-1133">Transmembrane helix</keyword>
<sequence>MPREKTMITISTPHKMLSSLAFVNKPQRRLEKVTRKSLAFSTLAIWIFWRPLLFLGNIVE</sequence>